<name>A0A1J1HEX7_9DIPT</name>
<reference evidence="1 2" key="1">
    <citation type="submission" date="2015-04" db="EMBL/GenBank/DDBJ databases">
        <authorList>
            <person name="Syromyatnikov M.Y."/>
            <person name="Popov V.N."/>
        </authorList>
    </citation>
    <scope>NUCLEOTIDE SEQUENCE [LARGE SCALE GENOMIC DNA]</scope>
</reference>
<gene>
    <name evidence="1" type="ORF">CLUMA_CG000319</name>
</gene>
<accession>A0A1J1HEX7</accession>
<dbReference type="Proteomes" id="UP000183832">
    <property type="component" value="Unassembled WGS sequence"/>
</dbReference>
<protein>
    <submittedName>
        <fullName evidence="1">CLUMA_CG000319, isoform A</fullName>
    </submittedName>
</protein>
<evidence type="ECO:0000313" key="2">
    <source>
        <dbReference type="Proteomes" id="UP000183832"/>
    </source>
</evidence>
<keyword evidence="2" id="KW-1185">Reference proteome</keyword>
<proteinExistence type="predicted"/>
<sequence>MDPNSYLMRIEKERQLPLKKSIITIMPIKNDWFTAHCKTMKQPFNKTAGEKICIKNQQITNWRQ</sequence>
<dbReference type="AlphaFoldDB" id="A0A1J1HEX7"/>
<organism evidence="1 2">
    <name type="scientific">Clunio marinus</name>
    <dbReference type="NCBI Taxonomy" id="568069"/>
    <lineage>
        <taxon>Eukaryota</taxon>
        <taxon>Metazoa</taxon>
        <taxon>Ecdysozoa</taxon>
        <taxon>Arthropoda</taxon>
        <taxon>Hexapoda</taxon>
        <taxon>Insecta</taxon>
        <taxon>Pterygota</taxon>
        <taxon>Neoptera</taxon>
        <taxon>Endopterygota</taxon>
        <taxon>Diptera</taxon>
        <taxon>Nematocera</taxon>
        <taxon>Chironomoidea</taxon>
        <taxon>Chironomidae</taxon>
        <taxon>Clunio</taxon>
    </lineage>
</organism>
<evidence type="ECO:0000313" key="1">
    <source>
        <dbReference type="EMBL" id="CRK86549.1"/>
    </source>
</evidence>
<dbReference type="EMBL" id="CVRI01000001">
    <property type="protein sequence ID" value="CRK86549.1"/>
    <property type="molecule type" value="Genomic_DNA"/>
</dbReference>